<accession>A0A7W1XPR1</accession>
<keyword evidence="2" id="KW-1185">Reference proteome</keyword>
<evidence type="ECO:0000313" key="1">
    <source>
        <dbReference type="EMBL" id="MBA4601032.1"/>
    </source>
</evidence>
<reference evidence="1 2" key="1">
    <citation type="submission" date="2020-07" db="EMBL/GenBank/DDBJ databases">
        <title>Thermoactinomyces phylogeny.</title>
        <authorList>
            <person name="Dunlap C."/>
        </authorList>
    </citation>
    <scope>NUCLEOTIDE SEQUENCE [LARGE SCALE GENOMIC DNA]</scope>
    <source>
        <strain evidence="1 2">AMNI-1</strain>
    </source>
</reference>
<protein>
    <submittedName>
        <fullName evidence="1">Uncharacterized protein</fullName>
    </submittedName>
</protein>
<sequence>MSANSADVHQGDLLPDWSYLLGLKDMIIYSRGVIKLYYGVHYYPYTSSVCDTSSIRREKRGSENVEQILIKSINMARELQKRIISIDERFERIEKMLQERIKG</sequence>
<proteinExistence type="predicted"/>
<dbReference type="EMBL" id="JACEOL010000003">
    <property type="protein sequence ID" value="MBA4601032.1"/>
    <property type="molecule type" value="Genomic_DNA"/>
</dbReference>
<gene>
    <name evidence="1" type="ORF">H2C83_01555</name>
</gene>
<dbReference type="AlphaFoldDB" id="A0A7W1XPR1"/>
<dbReference type="Proteomes" id="UP000538292">
    <property type="component" value="Unassembled WGS sequence"/>
</dbReference>
<evidence type="ECO:0000313" key="2">
    <source>
        <dbReference type="Proteomes" id="UP000538292"/>
    </source>
</evidence>
<organism evidence="1 2">
    <name type="scientific">Thermoactinomyces mirandus</name>
    <dbReference type="NCBI Taxonomy" id="2756294"/>
    <lineage>
        <taxon>Bacteria</taxon>
        <taxon>Bacillati</taxon>
        <taxon>Bacillota</taxon>
        <taxon>Bacilli</taxon>
        <taxon>Bacillales</taxon>
        <taxon>Thermoactinomycetaceae</taxon>
        <taxon>Thermoactinomyces</taxon>
    </lineage>
</organism>
<dbReference type="RefSeq" id="WP_181737103.1">
    <property type="nucleotide sequence ID" value="NZ_JACEOL010000003.1"/>
</dbReference>
<name>A0A7W1XPR1_9BACL</name>
<comment type="caution">
    <text evidence="1">The sequence shown here is derived from an EMBL/GenBank/DDBJ whole genome shotgun (WGS) entry which is preliminary data.</text>
</comment>